<dbReference type="InterPro" id="IPR016718">
    <property type="entry name" value="rRNA_m1G-MeTrfase_A_prd"/>
</dbReference>
<dbReference type="Proteomes" id="UP000202440">
    <property type="component" value="Chromosome"/>
</dbReference>
<feature type="binding site" evidence="2">
    <location>
        <position position="185"/>
    </location>
    <ligand>
        <name>S-adenosyl-L-methionine</name>
        <dbReference type="ChEBI" id="CHEBI:59789"/>
    </ligand>
</feature>
<keyword evidence="6" id="KW-1185">Reference proteome</keyword>
<dbReference type="RefSeq" id="WP_094061290.1">
    <property type="nucleotide sequence ID" value="NZ_CP022530.1"/>
</dbReference>
<dbReference type="GO" id="GO:0008168">
    <property type="term" value="F:methyltransferase activity"/>
    <property type="evidence" value="ECO:0007669"/>
    <property type="project" value="UniProtKB-KW"/>
</dbReference>
<feature type="binding site" evidence="1">
    <location>
        <position position="11"/>
    </location>
    <ligand>
        <name>Zn(2+)</name>
        <dbReference type="ChEBI" id="CHEBI:29105"/>
    </ligand>
</feature>
<feature type="binding site" evidence="2">
    <location>
        <begin position="98"/>
        <end position="99"/>
    </location>
    <ligand>
        <name>S-adenosyl-L-methionine</name>
        <dbReference type="ChEBI" id="CHEBI:59789"/>
    </ligand>
</feature>
<dbReference type="CDD" id="cd02440">
    <property type="entry name" value="AdoMet_MTases"/>
    <property type="match status" value="1"/>
</dbReference>
<feature type="binding site" evidence="2">
    <location>
        <position position="71"/>
    </location>
    <ligand>
        <name>S-adenosyl-L-methionine</name>
        <dbReference type="ChEBI" id="CHEBI:59789"/>
    </ligand>
</feature>
<dbReference type="PIRSF" id="PIRSF018249">
    <property type="entry name" value="MyrA_prd"/>
    <property type="match status" value="1"/>
</dbReference>
<keyword evidence="1" id="KW-0479">Metal-binding</keyword>
<accession>A0A222FM67</accession>
<dbReference type="GO" id="GO:0032259">
    <property type="term" value="P:methylation"/>
    <property type="evidence" value="ECO:0007669"/>
    <property type="project" value="UniProtKB-KW"/>
</dbReference>
<reference evidence="5 6" key="1">
    <citation type="submission" date="2017-07" db="EMBL/GenBank/DDBJ databases">
        <title>Annotated genome sequence of Bacterioplanes sanyensis isolated from Red Sea.</title>
        <authorList>
            <person name="Rehman Z.U."/>
        </authorList>
    </citation>
    <scope>NUCLEOTIDE SEQUENCE [LARGE SCALE GENOMIC DNA]</scope>
    <source>
        <strain evidence="5 6">NV9</strain>
    </source>
</reference>
<evidence type="ECO:0000259" key="4">
    <source>
        <dbReference type="Pfam" id="PF21302"/>
    </source>
</evidence>
<dbReference type="EMBL" id="CP022530">
    <property type="protein sequence ID" value="ASP40117.1"/>
    <property type="molecule type" value="Genomic_DNA"/>
</dbReference>
<dbReference type="InterPro" id="IPR029063">
    <property type="entry name" value="SAM-dependent_MTases_sf"/>
</dbReference>
<feature type="domain" description="Methyltransferase" evidence="3">
    <location>
        <begin position="93"/>
        <end position="172"/>
    </location>
</feature>
<gene>
    <name evidence="5" type="ORF">CHH28_16185</name>
</gene>
<feature type="binding site" evidence="1">
    <location>
        <position position="29"/>
    </location>
    <ligand>
        <name>Zn(2+)</name>
        <dbReference type="ChEBI" id="CHEBI:29105"/>
    </ligand>
</feature>
<dbReference type="OrthoDB" id="108476at2"/>
<dbReference type="AlphaFoldDB" id="A0A222FM67"/>
<evidence type="ECO:0000313" key="5">
    <source>
        <dbReference type="EMBL" id="ASP40117.1"/>
    </source>
</evidence>
<organism evidence="5 6">
    <name type="scientific">Bacterioplanes sanyensis</name>
    <dbReference type="NCBI Taxonomy" id="1249553"/>
    <lineage>
        <taxon>Bacteria</taxon>
        <taxon>Pseudomonadati</taxon>
        <taxon>Pseudomonadota</taxon>
        <taxon>Gammaproteobacteria</taxon>
        <taxon>Oceanospirillales</taxon>
        <taxon>Oceanospirillaceae</taxon>
        <taxon>Bacterioplanes</taxon>
    </lineage>
</organism>
<evidence type="ECO:0000259" key="3">
    <source>
        <dbReference type="Pfam" id="PF13649"/>
    </source>
</evidence>
<keyword evidence="5" id="KW-0808">Transferase</keyword>
<keyword evidence="2" id="KW-0949">S-adenosyl-L-methionine</keyword>
<dbReference type="InterPro" id="IPR048647">
    <property type="entry name" value="RlmA_N"/>
</dbReference>
<dbReference type="Gene3D" id="3.40.50.150">
    <property type="entry name" value="Vaccinia Virus protein VP39"/>
    <property type="match status" value="1"/>
</dbReference>
<dbReference type="Pfam" id="PF21302">
    <property type="entry name" value="Zn_ribbon_RlmA"/>
    <property type="match status" value="1"/>
</dbReference>
<feature type="domain" description="23S rRNA (guanine(745)-N(1))-methyltransferase N-terminal" evidence="4">
    <location>
        <begin position="7"/>
        <end position="50"/>
    </location>
</feature>
<dbReference type="Pfam" id="PF13649">
    <property type="entry name" value="Methyltransf_25"/>
    <property type="match status" value="1"/>
</dbReference>
<evidence type="ECO:0000256" key="1">
    <source>
        <dbReference type="PIRSR" id="PIRSR018249-1"/>
    </source>
</evidence>
<dbReference type="InterPro" id="IPR041698">
    <property type="entry name" value="Methyltransf_25"/>
</dbReference>
<protein>
    <submittedName>
        <fullName evidence="5">rRNA (Guanine-N1)-methyltransferase</fullName>
    </submittedName>
</protein>
<sequence>MNSWILTCPNCQQPLSTEDNKRWQCAHGHSFDRAKQGYLNLLAVQHKRSRQPGDSAEMVAARQRLLDSGLYRPIAEQLNAALQHRSDIQQLADIGCGEGYYTAGMAAHLSSAQLYGIDISKDAVRAAAKRSQQVCWLVASGAKLPLETGQLDVITCLFTRLMPEQFAQALKQNGEVITLSTGEQHLLELRQRLYKDVCPSGFDPQRLMASYFDVLEHVPIRYTTCVPQARLQDLIMMTPHYWRTTDEARQAVIDGGDLEVQIDVNLHRFRRLAQSEPTHEA</sequence>
<evidence type="ECO:0000256" key="2">
    <source>
        <dbReference type="PIRSR" id="PIRSR018249-2"/>
    </source>
</evidence>
<feature type="binding site" evidence="1">
    <location>
        <position position="8"/>
    </location>
    <ligand>
        <name>Zn(2+)</name>
        <dbReference type="ChEBI" id="CHEBI:29105"/>
    </ligand>
</feature>
<evidence type="ECO:0000313" key="6">
    <source>
        <dbReference type="Proteomes" id="UP000202440"/>
    </source>
</evidence>
<keyword evidence="1" id="KW-0862">Zinc</keyword>
<feature type="binding site" evidence="1">
    <location>
        <position position="25"/>
    </location>
    <ligand>
        <name>Zn(2+)</name>
        <dbReference type="ChEBI" id="CHEBI:29105"/>
    </ligand>
</feature>
<dbReference type="KEGG" id="bsan:CHH28_16185"/>
<keyword evidence="5" id="KW-0489">Methyltransferase</keyword>
<proteinExistence type="predicted"/>
<name>A0A222FM67_9GAMM</name>
<dbReference type="GO" id="GO:0046872">
    <property type="term" value="F:metal ion binding"/>
    <property type="evidence" value="ECO:0007669"/>
    <property type="project" value="UniProtKB-KW"/>
</dbReference>
<dbReference type="SUPFAM" id="SSF53335">
    <property type="entry name" value="S-adenosyl-L-methionine-dependent methyltransferases"/>
    <property type="match status" value="1"/>
</dbReference>